<keyword evidence="1" id="KW-1133">Transmembrane helix</keyword>
<evidence type="ECO:0000256" key="1">
    <source>
        <dbReference type="SAM" id="Phobius"/>
    </source>
</evidence>
<dbReference type="OrthoDB" id="9973653at2"/>
<proteinExistence type="predicted"/>
<dbReference type="RefSeq" id="WP_025166980.1">
    <property type="nucleotide sequence ID" value="NZ_AWSQ01000007.1"/>
</dbReference>
<sequence>MELKAALVIVLVPVALIMLLVWGAWKLAQPVQLRQQLEAQFEGVLSAHNALVVHNRELSAALRAERAHAQQLQRQLMLRQHD</sequence>
<accession>A0A0A1YGQ2</accession>
<organism evidence="2 3">
    <name type="scientific">Pseudomonas taeanensis MS-3</name>
    <dbReference type="NCBI Taxonomy" id="1395571"/>
    <lineage>
        <taxon>Bacteria</taxon>
        <taxon>Pseudomonadati</taxon>
        <taxon>Pseudomonadota</taxon>
        <taxon>Gammaproteobacteria</taxon>
        <taxon>Pseudomonadales</taxon>
        <taxon>Pseudomonadaceae</taxon>
        <taxon>Pseudomonas</taxon>
    </lineage>
</organism>
<gene>
    <name evidence="2" type="ORF">TMS3_0120035</name>
</gene>
<reference evidence="2 3" key="1">
    <citation type="journal article" date="2014" name="Genome Announc.">
        <title>Draft Genome Sequence of Petroleum Oil-Degrading Marine Bacterium Pseudomonas taeanensis Strain MS-3, Isolated from a Crude Oil-Contaminated Seashore.</title>
        <authorList>
            <person name="Lee S.Y."/>
            <person name="Kim S.H."/>
            <person name="Lee D.G."/>
            <person name="Shin S."/>
            <person name="Yun S.H."/>
            <person name="Choi C.W."/>
            <person name="Chung Y.H."/>
            <person name="Choi J.S."/>
            <person name="Kahng H.Y."/>
            <person name="Kim S.I."/>
        </authorList>
    </citation>
    <scope>NUCLEOTIDE SEQUENCE [LARGE SCALE GENOMIC DNA]</scope>
    <source>
        <strain evidence="2 3">MS-3</strain>
    </source>
</reference>
<keyword evidence="3" id="KW-1185">Reference proteome</keyword>
<dbReference type="AlphaFoldDB" id="A0A0A1YGQ2"/>
<keyword evidence="1" id="KW-0812">Transmembrane</keyword>
<keyword evidence="1" id="KW-0472">Membrane</keyword>
<feature type="transmembrane region" description="Helical" evidence="1">
    <location>
        <begin position="6"/>
        <end position="25"/>
    </location>
</feature>
<evidence type="ECO:0000313" key="2">
    <source>
        <dbReference type="EMBL" id="KFX68173.1"/>
    </source>
</evidence>
<protein>
    <submittedName>
        <fullName evidence="2">Uncharacterized protein</fullName>
    </submittedName>
</protein>
<evidence type="ECO:0000313" key="3">
    <source>
        <dbReference type="Proteomes" id="UP000030063"/>
    </source>
</evidence>
<comment type="caution">
    <text evidence="2">The sequence shown here is derived from an EMBL/GenBank/DDBJ whole genome shotgun (WGS) entry which is preliminary data.</text>
</comment>
<dbReference type="Proteomes" id="UP000030063">
    <property type="component" value="Unassembled WGS sequence"/>
</dbReference>
<dbReference type="EMBL" id="AWSQ01000007">
    <property type="protein sequence ID" value="KFX68173.1"/>
    <property type="molecule type" value="Genomic_DNA"/>
</dbReference>
<name>A0A0A1YGQ2_9PSED</name>